<dbReference type="RefSeq" id="WP_146683074.1">
    <property type="nucleotide sequence ID" value="NZ_CP019646.1"/>
</dbReference>
<organism evidence="6 7">
    <name type="scientific">Limihaloglobus sulfuriphilus</name>
    <dbReference type="NCBI Taxonomy" id="1851148"/>
    <lineage>
        <taxon>Bacteria</taxon>
        <taxon>Pseudomonadati</taxon>
        <taxon>Planctomycetota</taxon>
        <taxon>Phycisphaerae</taxon>
        <taxon>Sedimentisphaerales</taxon>
        <taxon>Sedimentisphaeraceae</taxon>
        <taxon>Limihaloglobus</taxon>
    </lineage>
</organism>
<dbReference type="SUPFAM" id="SSF48371">
    <property type="entry name" value="ARM repeat"/>
    <property type="match status" value="1"/>
</dbReference>
<dbReference type="Proteomes" id="UP000188181">
    <property type="component" value="Chromosome"/>
</dbReference>
<dbReference type="EMBL" id="CP019646">
    <property type="protein sequence ID" value="AQQ70840.1"/>
    <property type="molecule type" value="Genomic_DNA"/>
</dbReference>
<evidence type="ECO:0000256" key="2">
    <source>
        <dbReference type="ARBA" id="ARBA00004117"/>
    </source>
</evidence>
<dbReference type="InterPro" id="IPR001782">
    <property type="entry name" value="Flag_FlgI"/>
</dbReference>
<evidence type="ECO:0000256" key="1">
    <source>
        <dbReference type="ARBA" id="ARBA00002591"/>
    </source>
</evidence>
<comment type="subcellular location">
    <subcellularLocation>
        <location evidence="2">Bacterial flagellum basal body</location>
    </subcellularLocation>
</comment>
<dbReference type="InterPro" id="IPR011989">
    <property type="entry name" value="ARM-like"/>
</dbReference>
<evidence type="ECO:0000256" key="5">
    <source>
        <dbReference type="SAM" id="MobiDB-lite"/>
    </source>
</evidence>
<dbReference type="PROSITE" id="PS51257">
    <property type="entry name" value="PROKAR_LIPOPROTEIN"/>
    <property type="match status" value="1"/>
</dbReference>
<evidence type="ECO:0000313" key="7">
    <source>
        <dbReference type="Proteomes" id="UP000188181"/>
    </source>
</evidence>
<protein>
    <submittedName>
        <fullName evidence="6">Basal body P-ring protein</fullName>
    </submittedName>
</protein>
<dbReference type="PRINTS" id="PR01010">
    <property type="entry name" value="FLGPRINGFLGI"/>
</dbReference>
<evidence type="ECO:0000256" key="3">
    <source>
        <dbReference type="ARBA" id="ARBA00022729"/>
    </source>
</evidence>
<dbReference type="AlphaFoldDB" id="A0A1Q2MDU1"/>
<dbReference type="GO" id="GO:0071973">
    <property type="term" value="P:bacterial-type flagellum-dependent cell motility"/>
    <property type="evidence" value="ECO:0007669"/>
    <property type="project" value="InterPro"/>
</dbReference>
<dbReference type="GO" id="GO:0030288">
    <property type="term" value="C:outer membrane-bounded periplasmic space"/>
    <property type="evidence" value="ECO:0007669"/>
    <property type="project" value="InterPro"/>
</dbReference>
<dbReference type="GO" id="GO:0005198">
    <property type="term" value="F:structural molecule activity"/>
    <property type="evidence" value="ECO:0007669"/>
    <property type="project" value="InterPro"/>
</dbReference>
<dbReference type="GO" id="GO:0009428">
    <property type="term" value="C:bacterial-type flagellum basal body, distal rod, P ring"/>
    <property type="evidence" value="ECO:0007669"/>
    <property type="project" value="InterPro"/>
</dbReference>
<reference evidence="7" key="1">
    <citation type="submission" date="2017-02" db="EMBL/GenBank/DDBJ databases">
        <title>Comparative genomics and description of representatives of a novel lineage of planctomycetes thriving in anoxic sediments.</title>
        <authorList>
            <person name="Spring S."/>
            <person name="Bunk B."/>
            <person name="Sproer C."/>
        </authorList>
    </citation>
    <scope>NUCLEOTIDE SEQUENCE [LARGE SCALE GENOMIC DNA]</scope>
    <source>
        <strain evidence="7">SM-Chi-D1</strain>
    </source>
</reference>
<evidence type="ECO:0000256" key="4">
    <source>
        <dbReference type="ARBA" id="ARBA00023143"/>
    </source>
</evidence>
<proteinExistence type="predicted"/>
<keyword evidence="4" id="KW-0975">Bacterial flagellum</keyword>
<gene>
    <name evidence="6" type="primary">flgI</name>
    <name evidence="6" type="ORF">SMSP2_01202</name>
</gene>
<keyword evidence="3" id="KW-0732">Signal</keyword>
<evidence type="ECO:0000313" key="6">
    <source>
        <dbReference type="EMBL" id="AQQ70840.1"/>
    </source>
</evidence>
<keyword evidence="7" id="KW-1185">Reference proteome</keyword>
<comment type="function">
    <text evidence="1">Assembles around the rod to form the L-ring and probably protects the motor/basal body from shearing forces during rotation.</text>
</comment>
<accession>A0A1Q2MDU1</accession>
<dbReference type="Pfam" id="PF02119">
    <property type="entry name" value="FlgI"/>
    <property type="match status" value="1"/>
</dbReference>
<dbReference type="Gene3D" id="1.25.10.10">
    <property type="entry name" value="Leucine-rich Repeat Variant"/>
    <property type="match status" value="1"/>
</dbReference>
<dbReference type="InterPro" id="IPR016024">
    <property type="entry name" value="ARM-type_fold"/>
</dbReference>
<sequence>MRKLKHIYILVLPALILSLLCGCQNGKTQKRNQQDMNLEVSLNDTIGNYAEMLVSSEIPIEGFGIVVGLEGSGSAECPPAIRDRVLKFIQQKLKNRNRRAAIEFLEDKDNSVVRVYGVLPSGHMPGQRFDVFVEPFASTQTISLENGRLLECSLYERSRVGIGGARTIALAHGQVYIDMIGGEDPNLLEGVVIGGGIPLEFPQIALGLFEPNFRLASILRNRINERFNEDTATAIGPGVIEIKMPKRYLGKYGKFASLVKTLYIPENRESLNDYLEALAANLSNPDVSIDTETALEAVGRPAIPYLLPFLDSENQEKRFRAARLLLALERNEGIDVLHKFATDPEFKYRVEAVEALALADKDFVRTTVPRFLNDDDFEIRMAAFRILEKINDINVSMTTIGGSFKLSNAYSKGKPAVYISRSQRPEVIIFGDVRTGSDVFVRSDDNTIFINSSPQDDSVSLSRKHPSKPNLIGPLKTSAKLEDIIIGLCSKLPADDVYRIGLQVNYSQMTSLVKKMFDMGIIEGELVIGPVARRPSIPSENRPQETEQETLAE</sequence>
<name>A0A1Q2MDU1_9BACT</name>
<dbReference type="KEGG" id="pbas:SMSP2_01202"/>
<dbReference type="PANTHER" id="PTHR30381:SF0">
    <property type="entry name" value="FLAGELLAR P-RING PROTEIN"/>
    <property type="match status" value="1"/>
</dbReference>
<dbReference type="PANTHER" id="PTHR30381">
    <property type="entry name" value="FLAGELLAR P-RING PERIPLASMIC PROTEIN FLGI"/>
    <property type="match status" value="1"/>
</dbReference>
<dbReference type="OrthoDB" id="263583at2"/>
<feature type="region of interest" description="Disordered" evidence="5">
    <location>
        <begin position="534"/>
        <end position="553"/>
    </location>
</feature>
<dbReference type="STRING" id="1851148.SMSP2_01202"/>